<proteinExistence type="predicted"/>
<gene>
    <name evidence="1" type="ORF">I6G56_22275</name>
</gene>
<name>A0A7U4SUY8_9BURK</name>
<dbReference type="InterPro" id="IPR004360">
    <property type="entry name" value="Glyas_Fos-R_dOase_dom"/>
</dbReference>
<dbReference type="RefSeq" id="WP_006027195.1">
    <property type="nucleotide sequence ID" value="NZ_CP013382.1"/>
</dbReference>
<organism evidence="1 2">
    <name type="scientific">Burkholderia humptydooensis</name>
    <dbReference type="NCBI Taxonomy" id="430531"/>
    <lineage>
        <taxon>Bacteria</taxon>
        <taxon>Pseudomonadati</taxon>
        <taxon>Pseudomonadota</taxon>
        <taxon>Betaproteobacteria</taxon>
        <taxon>Burkholderiales</taxon>
        <taxon>Burkholderiaceae</taxon>
        <taxon>Burkholderia</taxon>
        <taxon>pseudomallei group</taxon>
    </lineage>
</organism>
<dbReference type="EMBL" id="CP065687">
    <property type="protein sequence ID" value="QPS47189.1"/>
    <property type="molecule type" value="Genomic_DNA"/>
</dbReference>
<protein>
    <submittedName>
        <fullName evidence="1">VOC family protein</fullName>
    </submittedName>
</protein>
<dbReference type="InterPro" id="IPR037523">
    <property type="entry name" value="VOC_core"/>
</dbReference>
<dbReference type="SUPFAM" id="SSF54593">
    <property type="entry name" value="Glyoxalase/Bleomycin resistance protein/Dihydroxybiphenyl dioxygenase"/>
    <property type="match status" value="1"/>
</dbReference>
<dbReference type="CDD" id="cd06587">
    <property type="entry name" value="VOC"/>
    <property type="match status" value="1"/>
</dbReference>
<evidence type="ECO:0000313" key="1">
    <source>
        <dbReference type="EMBL" id="QPS47189.1"/>
    </source>
</evidence>
<dbReference type="InterPro" id="IPR029068">
    <property type="entry name" value="Glyas_Bleomycin-R_OHBP_Dase"/>
</dbReference>
<dbReference type="Proteomes" id="UP000594943">
    <property type="component" value="Chromosome 2"/>
</dbReference>
<dbReference type="KEGG" id="bhg:I6G56_22275"/>
<dbReference type="Gene3D" id="3.10.180.10">
    <property type="entry name" value="2,3-Dihydroxybiphenyl 1,2-Dioxygenase, domain 1"/>
    <property type="match status" value="1"/>
</dbReference>
<accession>A0A7U4SUY8</accession>
<sequence>MLVFELINLDASPADAQRITHTLSAQCAAAGYRLRAPQADGPAPDGVFVLSRSASAAAAHAERAGPAGWAAAAQIRIGAAGNEGEAPAIWREGLPGAFCYPLALSLKTADASSDIARDWLASFATFAACIKMWRRLRDAPEQGRPRELRVNHINILARDLDRSVDFYRRIFGASYCYNLGPKKVVMELNGFDFFIEQADAVAYPPGYHFGVRADPDGVKTIAALVEADGGIRIVKGNGPAPGYHAGPDRVRTAFYFQDPDGLEIEVYSPEIEMLESNPQLISQHLSPS</sequence>
<evidence type="ECO:0000313" key="2">
    <source>
        <dbReference type="Proteomes" id="UP000594943"/>
    </source>
</evidence>
<dbReference type="PROSITE" id="PS51819">
    <property type="entry name" value="VOC"/>
    <property type="match status" value="1"/>
</dbReference>
<dbReference type="Pfam" id="PF00903">
    <property type="entry name" value="Glyoxalase"/>
    <property type="match status" value="1"/>
</dbReference>
<reference evidence="1 2" key="1">
    <citation type="submission" date="2020-12" db="EMBL/GenBank/DDBJ databases">
        <title>FDA dAtabase for Regulatory Grade micrObial Sequences (FDA-ARGOS): Supporting development and validation of Infectious Disease Dx tests.</title>
        <authorList>
            <person name="Nelson B."/>
            <person name="Plummer A."/>
            <person name="Tallon L."/>
            <person name="Sadzewicz L."/>
            <person name="Zhao X."/>
            <person name="Boylan J."/>
            <person name="Ott S."/>
            <person name="Bowen H."/>
            <person name="Vavikolanu K."/>
            <person name="Mehta A."/>
            <person name="Aluvathingal J."/>
            <person name="Nadendla S."/>
            <person name="Myers T."/>
            <person name="Yan Y."/>
            <person name="Sichtig H."/>
        </authorList>
    </citation>
    <scope>NUCLEOTIDE SEQUENCE [LARGE SCALE GENOMIC DNA]</scope>
    <source>
        <strain evidence="1 2">FDAARGOS_899</strain>
    </source>
</reference>
<dbReference type="AlphaFoldDB" id="A0A7U4SUY8"/>
<accession>A0A7T2U7Q9</accession>